<dbReference type="EMBL" id="CP029254">
    <property type="protein sequence ID" value="AWK12618.1"/>
    <property type="molecule type" value="Genomic_DNA"/>
</dbReference>
<evidence type="ECO:0000313" key="2">
    <source>
        <dbReference type="EMBL" id="AWK12618.1"/>
    </source>
</evidence>
<name>A0ABN5KR16_9ACTN</name>
<sequence length="544" mass="59082">MKVPMRLVESPHYSDAALNVYIKVKALSVRREGCTASIDTLASYVGLSASTVQRGLAQLRATAPDGVVELPDSRRRSLPGGSGTTACRRVRLLPPAERYIWIPVVASEKLRPRLLRAYTVIAYAVTQGIPLSESDLAGFLRHHSGPRAGKPVTTEAAGRIIDELAAVGWISVWRRAGFQGRHLFLVHNDEHPETPALDDRSGSDVDDRSLANKEDLRIDRLENGGVPLSPAVGEVPVEAPAKDRTDSPAPVNIQDHRALRAEDTAPAPKPTVRRTPQTAWSGPQLTFSPRLNSVLEPVRFLLSQVNTYVQRRIGREIARQLDDGYGPSRLRARLSQRLTQTLVADIRDPGRWLLGVALPRWGCADPDCESGVLWSTGTSCTACREVVAQRAAARRERAAENTCADAHQDQDRRPRQHPAAVPRVLECCPDCERPHLPGGAGLCAECRMRTSTPPAAGPPRTPTTSAVSRCRGRNGLCGRPAPHGLCWRCRTESEASPPGEALGPPGSSPPENHREKPCVLPDPAEVSPRRYGRPASAGSRSVRA</sequence>
<keyword evidence="3" id="KW-1185">Reference proteome</keyword>
<feature type="compositionally biased region" description="Basic and acidic residues" evidence="1">
    <location>
        <begin position="192"/>
        <end position="222"/>
    </location>
</feature>
<dbReference type="Proteomes" id="UP000245051">
    <property type="component" value="Chromosome"/>
</dbReference>
<gene>
    <name evidence="2" type="ORF">DDQ41_31070</name>
</gene>
<reference evidence="2 3" key="1">
    <citation type="submission" date="2018-05" db="EMBL/GenBank/DDBJ databases">
        <title>Complete genome sequence of the Type Strain of Streptomyces spongiicola HNM0071, the producer of staurosporine.</title>
        <authorList>
            <person name="Zhou S."/>
            <person name="Huang X."/>
        </authorList>
    </citation>
    <scope>NUCLEOTIDE SEQUENCE [LARGE SCALE GENOMIC DNA]</scope>
    <source>
        <strain evidence="2 3">HNM0071</strain>
    </source>
</reference>
<evidence type="ECO:0000256" key="1">
    <source>
        <dbReference type="SAM" id="MobiDB-lite"/>
    </source>
</evidence>
<protein>
    <recommendedName>
        <fullName evidence="4">Helix-turn-helix domain-containing protein</fullName>
    </recommendedName>
</protein>
<organism evidence="2 3">
    <name type="scientific">Streptomyces spongiicola</name>
    <dbReference type="NCBI Taxonomy" id="1690221"/>
    <lineage>
        <taxon>Bacteria</taxon>
        <taxon>Bacillati</taxon>
        <taxon>Actinomycetota</taxon>
        <taxon>Actinomycetes</taxon>
        <taxon>Kitasatosporales</taxon>
        <taxon>Streptomycetaceae</taxon>
        <taxon>Streptomyces</taxon>
    </lineage>
</organism>
<feature type="compositionally biased region" description="Basic and acidic residues" evidence="1">
    <location>
        <begin position="254"/>
        <end position="263"/>
    </location>
</feature>
<evidence type="ECO:0008006" key="4">
    <source>
        <dbReference type="Google" id="ProtNLM"/>
    </source>
</evidence>
<proteinExistence type="predicted"/>
<dbReference type="Pfam" id="PF13730">
    <property type="entry name" value="HTH_36"/>
    <property type="match status" value="1"/>
</dbReference>
<feature type="compositionally biased region" description="Polar residues" evidence="1">
    <location>
        <begin position="274"/>
        <end position="284"/>
    </location>
</feature>
<feature type="region of interest" description="Disordered" evidence="1">
    <location>
        <begin position="493"/>
        <end position="544"/>
    </location>
</feature>
<accession>A0ABN5KR16</accession>
<feature type="region of interest" description="Disordered" evidence="1">
    <location>
        <begin position="192"/>
        <end position="284"/>
    </location>
</feature>
<evidence type="ECO:0000313" key="3">
    <source>
        <dbReference type="Proteomes" id="UP000245051"/>
    </source>
</evidence>